<evidence type="ECO:0000313" key="2">
    <source>
        <dbReference type="Proteomes" id="UP001329915"/>
    </source>
</evidence>
<reference evidence="1 2" key="1">
    <citation type="submission" date="2023-04" db="EMBL/GenBank/DDBJ databases">
        <authorList>
            <person name="Hsu D."/>
        </authorList>
    </citation>
    <scope>NUCLEOTIDE SEQUENCE [LARGE SCALE GENOMIC DNA]</scope>
    <source>
        <strain evidence="1 2">MK1</strain>
    </source>
</reference>
<dbReference type="RefSeq" id="WP_366923090.1">
    <property type="nucleotide sequence ID" value="NZ_CP121694.1"/>
</dbReference>
<dbReference type="AlphaFoldDB" id="A0AAU0UWK7"/>
<accession>A0AAU0UWK7</accession>
<sequence>MWQVDGRKDCVLTRDKLIAQLNESVVPSIMNDYAVCHCDDISLPTLNI</sequence>
<protein>
    <submittedName>
        <fullName evidence="1">Uncharacterized protein</fullName>
    </submittedName>
</protein>
<organism evidence="1 2">
    <name type="scientific">Metallumcola ferriviriculae</name>
    <dbReference type="NCBI Taxonomy" id="3039180"/>
    <lineage>
        <taxon>Bacteria</taxon>
        <taxon>Bacillati</taxon>
        <taxon>Bacillota</taxon>
        <taxon>Clostridia</taxon>
        <taxon>Neomoorellales</taxon>
        <taxon>Desulfitibacteraceae</taxon>
        <taxon>Metallumcola</taxon>
    </lineage>
</organism>
<name>A0AAU0UWK7_9FIRM</name>
<keyword evidence="2" id="KW-1185">Reference proteome</keyword>
<dbReference type="KEGG" id="dbc:MFMK1_003582"/>
<gene>
    <name evidence="1" type="ORF">MFMK1_003582</name>
</gene>
<proteinExistence type="predicted"/>
<dbReference type="Proteomes" id="UP001329915">
    <property type="component" value="Chromosome"/>
</dbReference>
<dbReference type="EMBL" id="CP121694">
    <property type="protein sequence ID" value="WRO23714.1"/>
    <property type="molecule type" value="Genomic_DNA"/>
</dbReference>
<evidence type="ECO:0000313" key="1">
    <source>
        <dbReference type="EMBL" id="WRO23714.1"/>
    </source>
</evidence>